<dbReference type="EC" id="3.4.19.12" evidence="2"/>
<reference evidence="15" key="1">
    <citation type="submission" date="2016-04" db="EMBL/GenBank/DDBJ databases">
        <title>Comparative genomics of biotechnologically important yeasts.</title>
        <authorList>
            <consortium name="DOE Joint Genome Institute"/>
            <person name="Riley R."/>
            <person name="Haridas S."/>
            <person name="Wolfe K.H."/>
            <person name="Lopes M.R."/>
            <person name="Hittinger C.T."/>
            <person name="Goker M."/>
            <person name="Salamov A."/>
            <person name="Wisecaver J."/>
            <person name="Long T.M."/>
            <person name="Aerts A.L."/>
            <person name="Barry K."/>
            <person name="Choi C."/>
            <person name="Clum A."/>
            <person name="Coughlan A.Y."/>
            <person name="Deshpande S."/>
            <person name="Douglass A.P."/>
            <person name="Hanson S.J."/>
            <person name="Klenk H.-P."/>
            <person name="Labutti K."/>
            <person name="Lapidus A."/>
            <person name="Lindquist E."/>
            <person name="Lipzen A."/>
            <person name="Meier-Kolthoff J.P."/>
            <person name="Ohm R.A."/>
            <person name="Otillar R.P."/>
            <person name="Pangilinan J."/>
            <person name="Peng Y."/>
            <person name="Rokas A."/>
            <person name="Rosa C.A."/>
            <person name="Scheuner C."/>
            <person name="Sibirny A.A."/>
            <person name="Slot J.C."/>
            <person name="Stielow J.B."/>
            <person name="Sun H."/>
            <person name="Kurtzman C.P."/>
            <person name="Blackwell M."/>
            <person name="Grigoriev I.V."/>
            <person name="Jeffries T.W."/>
        </authorList>
    </citation>
    <scope>NUCLEOTIDE SEQUENCE [LARGE SCALE GENOMIC DNA]</scope>
    <source>
        <strain evidence="15">NRRL YB-2248</strain>
    </source>
</reference>
<evidence type="ECO:0000256" key="5">
    <source>
        <dbReference type="ARBA" id="ARBA00022801"/>
    </source>
</evidence>
<dbReference type="GO" id="GO:0004843">
    <property type="term" value="F:cysteine-type deubiquitinase activity"/>
    <property type="evidence" value="ECO:0007669"/>
    <property type="project" value="UniProtKB-EC"/>
</dbReference>
<dbReference type="GO" id="GO:0070628">
    <property type="term" value="F:proteasome binding"/>
    <property type="evidence" value="ECO:0007669"/>
    <property type="project" value="TreeGrafter"/>
</dbReference>
<dbReference type="InterPro" id="IPR038765">
    <property type="entry name" value="Papain-like_cys_pep_sf"/>
</dbReference>
<dbReference type="EMBL" id="KV453854">
    <property type="protein sequence ID" value="ODV84927.1"/>
    <property type="molecule type" value="Genomic_DNA"/>
</dbReference>
<feature type="domain" description="USP" evidence="13">
    <location>
        <begin position="741"/>
        <end position="1300"/>
    </location>
</feature>
<dbReference type="InterPro" id="IPR028889">
    <property type="entry name" value="USP"/>
</dbReference>
<dbReference type="CDD" id="cd02666">
    <property type="entry name" value="Peptidase_C19J"/>
    <property type="match status" value="1"/>
</dbReference>
<dbReference type="PROSITE" id="PS50235">
    <property type="entry name" value="USP_3"/>
    <property type="match status" value="1"/>
</dbReference>
<sequence length="1320" mass="152327">MVNTSLPPGYTQSSDELNELYPSSSMNEALDQINDNDLVLAPCEDEENDDLQYNKQSDPMSDVQYTENFNEPPALPIRRYSFQNAEYLKTTDRILDDIRNDPFFFLSAHKDNENSDFNRGILSEDTLDYAERLNKHIVSTSKHYQLKMLSTSNEALNINKVEKLNDGKFLWTFNGIIVPKVDISIPTTPIFHFKIKIKGFENTSGVKHKLYYFDDDQLFAEDRKDLILDHSRLVAITSQYSNEEEQYHNRVIGESLPEILDSANYICQRTGLILRVEVYPPVLDYDDFKDFENEETQFRVTSFFSQYSNSNINVEFPNTFNCLYTLFKVLKGPLTYMDSEDKKTLKPHTSQELNLNLNLNLLTKKLFFREIDNELHPPAFRELGEYFELGRDYFIRAITEVLHVAIIFAPNQDEFFKTKINFNTDMNEIFKVFNEPEYLKQVQMFDSWSEYQYSTAFTTLSSCTYYNDATIIDLYNTYVDLNPGNVPEYFDALTFCSTSRNGHDLQIYMTTLRSQGVIGFQELKSLYMKLGVDITIPEMEAQLTDQQLIDAYKANLVLCSTKYERATYREALDKIGSNRQSTVIRSFLETEPLYQVSEAYDVLEVDQSVDDDIIITAYQLKAEDSNYYNPLYARAILTVALNRKSLMLINFIDSNLPQFSKYSSQTFEQACKVIGCDSYADDSTIIRIFQERVNKEVNADFQELWTSLKKIGDVRSSKLIEGFLSTGIIDSSLLSIDKSPAGLNNIGNTCYLNSLLQFYFVIEPLRTLVLEFNKTLDMDLIENNESFQCRRIGGRRVGYKETERSYQFMYQLRDLYNKMIHANQRCVQPTKELAYLAFSPISEEVEFEDESDKKDTAVVLYDSPHESPSVEVGTVDTEGDSNMDLNDAEEKTEETTPNTVEEENQVQDEADSSIDSMQDAKKIDSTDVEDSSSRATPSTSAASSPKQEESIPEIKTAATAKISADQIENALEIGRQQDVTECIENVLIQIESALEPEELDADNEQLDIIKQMFYGKTKQVLMPVDPETKEELDSKNARTKEERFLNLIVNIGDHPKDIYDALDTYFTEDLLKLDGDEEVKRSLTITQLPNILQIQIQRVQFDRERLIPVKSIEPLPFKEKLYIDRYLDTTDEVLIAKRKEVFHWKHRIGTLNERKSQLLKRDEHGLTIKETLESARQFLESSIINEIGVLIDSNTLEVLDRQIAKLGEELKSINSEIEMLQNQIQNQFVDMNKIGYSIFAIFIHRGQASYGHYWIYIKDPKSGLYRKYNDEIVSEVTIDEVLNFSESNSATPYYLVFVKDELVDLVQPLKREIIEEAIVV</sequence>
<evidence type="ECO:0000256" key="1">
    <source>
        <dbReference type="ARBA" id="ARBA00000707"/>
    </source>
</evidence>
<dbReference type="GO" id="GO:0061136">
    <property type="term" value="P:regulation of proteasomal protein catabolic process"/>
    <property type="evidence" value="ECO:0007669"/>
    <property type="project" value="TreeGrafter"/>
</dbReference>
<evidence type="ECO:0000256" key="10">
    <source>
        <dbReference type="ARBA" id="ARBA00042737"/>
    </source>
</evidence>
<proteinExistence type="predicted"/>
<feature type="coiled-coil region" evidence="11">
    <location>
        <begin position="1196"/>
        <end position="1230"/>
    </location>
</feature>
<keyword evidence="6" id="KW-0788">Thiol protease</keyword>
<feature type="compositionally biased region" description="Acidic residues" evidence="12">
    <location>
        <begin position="877"/>
        <end position="892"/>
    </location>
</feature>
<dbReference type="InterPro" id="IPR018200">
    <property type="entry name" value="USP_CS"/>
</dbReference>
<evidence type="ECO:0000256" key="11">
    <source>
        <dbReference type="SAM" id="Coils"/>
    </source>
</evidence>
<feature type="compositionally biased region" description="Acidic residues" evidence="12">
    <location>
        <begin position="900"/>
        <end position="912"/>
    </location>
</feature>
<dbReference type="PANTHER" id="PTHR43982">
    <property type="entry name" value="UBIQUITIN CARBOXYL-TERMINAL HYDROLASE"/>
    <property type="match status" value="1"/>
</dbReference>
<gene>
    <name evidence="14" type="ORF">CANARDRAFT_28664</name>
</gene>
<keyword evidence="15" id="KW-1185">Reference proteome</keyword>
<feature type="region of interest" description="Disordered" evidence="12">
    <location>
        <begin position="860"/>
        <end position="952"/>
    </location>
</feature>
<dbReference type="PANTHER" id="PTHR43982:SF6">
    <property type="entry name" value="UBIQUITIN CARBOXYL-TERMINAL HYDROLASE 2-RELATED"/>
    <property type="match status" value="1"/>
</dbReference>
<comment type="catalytic activity">
    <reaction evidence="1">
        <text>Thiol-dependent hydrolysis of ester, thioester, amide, peptide and isopeptide bonds formed by the C-terminal Gly of ubiquitin (a 76-residue protein attached to proteins as an intracellular targeting signal).</text>
        <dbReference type="EC" id="3.4.19.12"/>
    </reaction>
</comment>
<dbReference type="Pfam" id="PF00443">
    <property type="entry name" value="UCH"/>
    <property type="match status" value="1"/>
</dbReference>
<evidence type="ECO:0000256" key="2">
    <source>
        <dbReference type="ARBA" id="ARBA00012759"/>
    </source>
</evidence>
<dbReference type="PROSITE" id="PS00972">
    <property type="entry name" value="USP_1"/>
    <property type="match status" value="1"/>
</dbReference>
<keyword evidence="3" id="KW-0645">Protease</keyword>
<dbReference type="InterPro" id="IPR001394">
    <property type="entry name" value="Peptidase_C19_UCH"/>
</dbReference>
<feature type="compositionally biased region" description="Low complexity" evidence="12">
    <location>
        <begin position="933"/>
        <end position="945"/>
    </location>
</feature>
<dbReference type="FunFam" id="3.90.70.10:FF:000176">
    <property type="entry name" value="Ubiquitin-specific protease"/>
    <property type="match status" value="1"/>
</dbReference>
<dbReference type="Proteomes" id="UP000094801">
    <property type="component" value="Unassembled WGS sequence"/>
</dbReference>
<dbReference type="InterPro" id="IPR044635">
    <property type="entry name" value="UBP14-like"/>
</dbReference>
<dbReference type="OrthoDB" id="2420415at2759"/>
<dbReference type="Pfam" id="PF13446">
    <property type="entry name" value="RPT"/>
    <property type="match status" value="3"/>
</dbReference>
<name>A0A1E4SZK5_9ASCO</name>
<evidence type="ECO:0000256" key="3">
    <source>
        <dbReference type="ARBA" id="ARBA00022670"/>
    </source>
</evidence>
<keyword evidence="4" id="KW-0833">Ubl conjugation pathway</keyword>
<dbReference type="STRING" id="983967.A0A1E4SZK5"/>
<evidence type="ECO:0000256" key="7">
    <source>
        <dbReference type="ARBA" id="ARBA00040966"/>
    </source>
</evidence>
<evidence type="ECO:0000256" key="9">
    <source>
        <dbReference type="ARBA" id="ARBA00042236"/>
    </source>
</evidence>
<protein>
    <recommendedName>
        <fullName evidence="7">Ubiquitin carboxyl-terminal hydrolase 2</fullName>
        <ecNumber evidence="2">3.4.19.12</ecNumber>
    </recommendedName>
    <alternativeName>
        <fullName evidence="9">Deubiquitinating enzyme 2</fullName>
    </alternativeName>
    <alternativeName>
        <fullName evidence="8">Ubiquitin thioesterase 2</fullName>
    </alternativeName>
    <alternativeName>
        <fullName evidence="10">Ubiquitin-specific-processing protease 2</fullName>
    </alternativeName>
</protein>
<keyword evidence="5" id="KW-0378">Hydrolase</keyword>
<evidence type="ECO:0000313" key="15">
    <source>
        <dbReference type="Proteomes" id="UP000094801"/>
    </source>
</evidence>
<keyword evidence="11" id="KW-0175">Coiled coil</keyword>
<dbReference type="Gene3D" id="3.90.70.10">
    <property type="entry name" value="Cysteine proteinases"/>
    <property type="match status" value="2"/>
</dbReference>
<dbReference type="GO" id="GO:0043161">
    <property type="term" value="P:proteasome-mediated ubiquitin-dependent protein catabolic process"/>
    <property type="evidence" value="ECO:0007669"/>
    <property type="project" value="InterPro"/>
</dbReference>
<evidence type="ECO:0000313" key="14">
    <source>
        <dbReference type="EMBL" id="ODV84927.1"/>
    </source>
</evidence>
<dbReference type="InterPro" id="IPR025305">
    <property type="entry name" value="UCH_repeat_domain"/>
</dbReference>
<evidence type="ECO:0000256" key="4">
    <source>
        <dbReference type="ARBA" id="ARBA00022786"/>
    </source>
</evidence>
<evidence type="ECO:0000256" key="8">
    <source>
        <dbReference type="ARBA" id="ARBA00041732"/>
    </source>
</evidence>
<evidence type="ECO:0000259" key="13">
    <source>
        <dbReference type="PROSITE" id="PS50235"/>
    </source>
</evidence>
<dbReference type="SUPFAM" id="SSF54001">
    <property type="entry name" value="Cysteine proteinases"/>
    <property type="match status" value="1"/>
</dbReference>
<evidence type="ECO:0000256" key="12">
    <source>
        <dbReference type="SAM" id="MobiDB-lite"/>
    </source>
</evidence>
<dbReference type="GO" id="GO:0016579">
    <property type="term" value="P:protein deubiquitination"/>
    <property type="evidence" value="ECO:0007669"/>
    <property type="project" value="InterPro"/>
</dbReference>
<organism evidence="14 15">
    <name type="scientific">[Candida] arabinofermentans NRRL YB-2248</name>
    <dbReference type="NCBI Taxonomy" id="983967"/>
    <lineage>
        <taxon>Eukaryota</taxon>
        <taxon>Fungi</taxon>
        <taxon>Dikarya</taxon>
        <taxon>Ascomycota</taxon>
        <taxon>Saccharomycotina</taxon>
        <taxon>Pichiomycetes</taxon>
        <taxon>Pichiales</taxon>
        <taxon>Pichiaceae</taxon>
        <taxon>Ogataea</taxon>
        <taxon>Ogataea/Candida clade</taxon>
    </lineage>
</organism>
<accession>A0A1E4SZK5</accession>
<evidence type="ECO:0000256" key="6">
    <source>
        <dbReference type="ARBA" id="ARBA00022807"/>
    </source>
</evidence>